<dbReference type="Proteomes" id="UP000287969">
    <property type="component" value="Chromosome"/>
</dbReference>
<name>A0A410QDG5_9FIRM</name>
<feature type="coiled-coil region" evidence="2">
    <location>
        <begin position="40"/>
        <end position="74"/>
    </location>
</feature>
<dbReference type="Pfam" id="PF05949">
    <property type="entry name" value="DUF881"/>
    <property type="match status" value="1"/>
</dbReference>
<dbReference type="InterPro" id="IPR010273">
    <property type="entry name" value="DUF881"/>
</dbReference>
<dbReference type="AlphaFoldDB" id="A0A410QDG5"/>
<evidence type="ECO:0000256" key="1">
    <source>
        <dbReference type="ARBA" id="ARBA00009108"/>
    </source>
</evidence>
<dbReference type="CDD" id="cd14686">
    <property type="entry name" value="bZIP"/>
    <property type="match status" value="1"/>
</dbReference>
<evidence type="ECO:0000313" key="4">
    <source>
        <dbReference type="Proteomes" id="UP000287969"/>
    </source>
</evidence>
<dbReference type="PANTHER" id="PTHR37313">
    <property type="entry name" value="UPF0749 PROTEIN RV1825"/>
    <property type="match status" value="1"/>
</dbReference>
<dbReference type="EMBL" id="CP035282">
    <property type="protein sequence ID" value="QAT62082.1"/>
    <property type="molecule type" value="Genomic_DNA"/>
</dbReference>
<keyword evidence="4" id="KW-1185">Reference proteome</keyword>
<gene>
    <name evidence="3" type="ORF">EQM13_11035</name>
</gene>
<sequence>MKKGQLSIGLVCILLGVILSIQFKTVSETVGEGVLPTQRAQQLAADLKKLQKERDDLQKELDTLESKIKQYEKGESDNNSYTEGLYNELEKYRTLAGYIDMKGPGVIFEIDDPPMDVQFGQGNSIVYDTDIIIQIISILNSADAEAISINDQRYTSFTEIVQANDHLEINGVSVGPPIVIKAIGDPSVLESALSIKGGIKYYLENNTDYKVQLKQDQNVSIPKYRKIKNFTFAKPVQETAN</sequence>
<keyword evidence="2" id="KW-0175">Coiled coil</keyword>
<evidence type="ECO:0000313" key="3">
    <source>
        <dbReference type="EMBL" id="QAT62082.1"/>
    </source>
</evidence>
<proteinExistence type="inferred from homology"/>
<dbReference type="Gene3D" id="3.30.70.1880">
    <property type="entry name" value="Protein of unknown function DUF881"/>
    <property type="match status" value="1"/>
</dbReference>
<comment type="similarity">
    <text evidence="1">Belongs to the UPF0749 family.</text>
</comment>
<protein>
    <submittedName>
        <fullName evidence="3">DUF881 domain-containing protein</fullName>
    </submittedName>
</protein>
<dbReference type="PANTHER" id="PTHR37313:SF2">
    <property type="entry name" value="UPF0749 PROTEIN YLXX"/>
    <property type="match status" value="1"/>
</dbReference>
<organism evidence="3 4">
    <name type="scientific">Acidilutibacter cellobiosedens</name>
    <dbReference type="NCBI Taxonomy" id="2507161"/>
    <lineage>
        <taxon>Bacteria</taxon>
        <taxon>Bacillati</taxon>
        <taxon>Bacillota</taxon>
        <taxon>Tissierellia</taxon>
        <taxon>Tissierellales</taxon>
        <taxon>Acidilutibacteraceae</taxon>
        <taxon>Acidilutibacter</taxon>
    </lineage>
</organism>
<dbReference type="OrthoDB" id="9776196at2"/>
<dbReference type="RefSeq" id="WP_071139066.1">
    <property type="nucleotide sequence ID" value="NZ_CP035282.1"/>
</dbReference>
<evidence type="ECO:0000256" key="2">
    <source>
        <dbReference type="SAM" id="Coils"/>
    </source>
</evidence>
<accession>A0A410QDG5</accession>
<reference evidence="4" key="1">
    <citation type="submission" date="2019-01" db="EMBL/GenBank/DDBJ databases">
        <title>Draft genomes of a novel of Sporanaerobacter strains.</title>
        <authorList>
            <person name="Ma S."/>
        </authorList>
    </citation>
    <scope>NUCLEOTIDE SEQUENCE [LARGE SCALE GENOMIC DNA]</scope>
    <source>
        <strain evidence="4">NJN-17</strain>
    </source>
</reference>
<dbReference type="KEGG" id="spoa:EQM13_11035"/>